<feature type="region of interest" description="Disordered" evidence="1">
    <location>
        <begin position="1"/>
        <end position="77"/>
    </location>
</feature>
<dbReference type="EMBL" id="JANPWB010000008">
    <property type="protein sequence ID" value="KAJ1161131.1"/>
    <property type="molecule type" value="Genomic_DNA"/>
</dbReference>
<comment type="caution">
    <text evidence="2">The sequence shown here is derived from an EMBL/GenBank/DDBJ whole genome shotgun (WGS) entry which is preliminary data.</text>
</comment>
<dbReference type="Proteomes" id="UP001066276">
    <property type="component" value="Chromosome 4_2"/>
</dbReference>
<feature type="compositionally biased region" description="Basic and acidic residues" evidence="1">
    <location>
        <begin position="23"/>
        <end position="32"/>
    </location>
</feature>
<organism evidence="2 3">
    <name type="scientific">Pleurodeles waltl</name>
    <name type="common">Iberian ribbed newt</name>
    <dbReference type="NCBI Taxonomy" id="8319"/>
    <lineage>
        <taxon>Eukaryota</taxon>
        <taxon>Metazoa</taxon>
        <taxon>Chordata</taxon>
        <taxon>Craniata</taxon>
        <taxon>Vertebrata</taxon>
        <taxon>Euteleostomi</taxon>
        <taxon>Amphibia</taxon>
        <taxon>Batrachia</taxon>
        <taxon>Caudata</taxon>
        <taxon>Salamandroidea</taxon>
        <taxon>Salamandridae</taxon>
        <taxon>Pleurodelinae</taxon>
        <taxon>Pleurodeles</taxon>
    </lineage>
</organism>
<name>A0AAV7S8J0_PLEWA</name>
<evidence type="ECO:0000313" key="3">
    <source>
        <dbReference type="Proteomes" id="UP001066276"/>
    </source>
</evidence>
<gene>
    <name evidence="2" type="ORF">NDU88_001618</name>
</gene>
<protein>
    <submittedName>
        <fullName evidence="2">Uncharacterized protein</fullName>
    </submittedName>
</protein>
<sequence length="77" mass="8461">MATSVLRDHEYEQDLIENPGRLSTHELARPEESQSSASHSSDSERARDEPKVSGSGGEQTHIMRKAIGQEVVSKKTA</sequence>
<feature type="compositionally biased region" description="Basic and acidic residues" evidence="1">
    <location>
        <begin position="41"/>
        <end position="51"/>
    </location>
</feature>
<evidence type="ECO:0000256" key="1">
    <source>
        <dbReference type="SAM" id="MobiDB-lite"/>
    </source>
</evidence>
<proteinExistence type="predicted"/>
<keyword evidence="3" id="KW-1185">Reference proteome</keyword>
<evidence type="ECO:0000313" key="2">
    <source>
        <dbReference type="EMBL" id="KAJ1161131.1"/>
    </source>
</evidence>
<accession>A0AAV7S8J0</accession>
<dbReference type="AlphaFoldDB" id="A0AAV7S8J0"/>
<feature type="compositionally biased region" description="Basic and acidic residues" evidence="1">
    <location>
        <begin position="1"/>
        <end position="12"/>
    </location>
</feature>
<reference evidence="2" key="1">
    <citation type="journal article" date="2022" name="bioRxiv">
        <title>Sequencing and chromosome-scale assembly of the giantPleurodeles waltlgenome.</title>
        <authorList>
            <person name="Brown T."/>
            <person name="Elewa A."/>
            <person name="Iarovenko S."/>
            <person name="Subramanian E."/>
            <person name="Araus A.J."/>
            <person name="Petzold A."/>
            <person name="Susuki M."/>
            <person name="Suzuki K.-i.T."/>
            <person name="Hayashi T."/>
            <person name="Toyoda A."/>
            <person name="Oliveira C."/>
            <person name="Osipova E."/>
            <person name="Leigh N.D."/>
            <person name="Simon A."/>
            <person name="Yun M.H."/>
        </authorList>
    </citation>
    <scope>NUCLEOTIDE SEQUENCE</scope>
    <source>
        <strain evidence="2">20211129_DDA</strain>
        <tissue evidence="2">Liver</tissue>
    </source>
</reference>